<evidence type="ECO:0000313" key="2">
    <source>
        <dbReference type="Proteomes" id="UP001519273"/>
    </source>
</evidence>
<accession>A0ABS4H1T4</accession>
<gene>
    <name evidence="1" type="ORF">J2Z20_001334</name>
</gene>
<keyword evidence="2" id="KW-1185">Reference proteome</keyword>
<organism evidence="1 2">
    <name type="scientific">Paenibacillus sediminis</name>
    <dbReference type="NCBI Taxonomy" id="664909"/>
    <lineage>
        <taxon>Bacteria</taxon>
        <taxon>Bacillati</taxon>
        <taxon>Bacillota</taxon>
        <taxon>Bacilli</taxon>
        <taxon>Bacillales</taxon>
        <taxon>Paenibacillaceae</taxon>
        <taxon>Paenibacillus</taxon>
    </lineage>
</organism>
<dbReference type="Proteomes" id="UP001519273">
    <property type="component" value="Unassembled WGS sequence"/>
</dbReference>
<name>A0ABS4H1T4_9BACL</name>
<proteinExistence type="predicted"/>
<comment type="caution">
    <text evidence="1">The sequence shown here is derived from an EMBL/GenBank/DDBJ whole genome shotgun (WGS) entry which is preliminary data.</text>
</comment>
<sequence length="110" mass="12818">MWHKDHQYKRVKNLTRKLLYCKLKRAILFQSNRNFAIGIIMECEDGVLKLINAEHYVEINSVYTMLVSPQVYISVYHITGFALADDNLLSEIKNTIDHSTQRLSKTTQST</sequence>
<reference evidence="1 2" key="1">
    <citation type="submission" date="2021-03" db="EMBL/GenBank/DDBJ databases">
        <title>Genomic Encyclopedia of Type Strains, Phase IV (KMG-IV): sequencing the most valuable type-strain genomes for metagenomic binning, comparative biology and taxonomic classification.</title>
        <authorList>
            <person name="Goeker M."/>
        </authorList>
    </citation>
    <scope>NUCLEOTIDE SEQUENCE [LARGE SCALE GENOMIC DNA]</scope>
    <source>
        <strain evidence="1 2">DSM 23491</strain>
    </source>
</reference>
<protein>
    <recommendedName>
        <fullName evidence="3">TfoX N-terminal domain-containing protein</fullName>
    </recommendedName>
</protein>
<evidence type="ECO:0008006" key="3">
    <source>
        <dbReference type="Google" id="ProtNLM"/>
    </source>
</evidence>
<evidence type="ECO:0000313" key="1">
    <source>
        <dbReference type="EMBL" id="MBP1936473.1"/>
    </source>
</evidence>
<dbReference type="EMBL" id="JAGGKP010000001">
    <property type="protein sequence ID" value="MBP1936473.1"/>
    <property type="molecule type" value="Genomic_DNA"/>
</dbReference>